<keyword evidence="8" id="KW-1185">Reference proteome</keyword>
<dbReference type="InterPro" id="IPR014795">
    <property type="entry name" value="TacA_1-like"/>
</dbReference>
<dbReference type="SUPFAM" id="SSF47598">
    <property type="entry name" value="Ribbon-helix-helix"/>
    <property type="match status" value="1"/>
</dbReference>
<sequence>MAVRAIRSEKLDLRLSASDKRVLEAAASVSSRSVSDFVRESALARADETLADRRTFLLSKAQWAEFQAALDAPTRPLPRMKELLTEPGFFDARPLHRTTE</sequence>
<dbReference type="EMBL" id="CAJNBJ010000017">
    <property type="protein sequence ID" value="CAE6777858.1"/>
    <property type="molecule type" value="Genomic_DNA"/>
</dbReference>
<organism evidence="7 8">
    <name type="scientific">Nitrospira defluvii</name>
    <dbReference type="NCBI Taxonomy" id="330214"/>
    <lineage>
        <taxon>Bacteria</taxon>
        <taxon>Pseudomonadati</taxon>
        <taxon>Nitrospirota</taxon>
        <taxon>Nitrospiria</taxon>
        <taxon>Nitrospirales</taxon>
        <taxon>Nitrospiraceae</taxon>
        <taxon>Nitrospira</taxon>
    </lineage>
</organism>
<evidence type="ECO:0000256" key="3">
    <source>
        <dbReference type="ARBA" id="ARBA00023015"/>
    </source>
</evidence>
<accession>A0ABM8RY40</accession>
<dbReference type="PANTHER" id="PTHR35401">
    <property type="entry name" value="COPG FAMILY HELIX-TURN-HELIX PROTEIN-RELATED-RELATED"/>
    <property type="match status" value="1"/>
</dbReference>
<comment type="caution">
    <text evidence="7">The sequence shown here is derived from an EMBL/GenBank/DDBJ whole genome shotgun (WGS) entry which is preliminary data.</text>
</comment>
<keyword evidence="2" id="KW-1277">Toxin-antitoxin system</keyword>
<gene>
    <name evidence="7" type="ORF">NSPZN2_40607</name>
</gene>
<protein>
    <recommendedName>
        <fullName evidence="9">DUF1778 domain-containing protein</fullName>
    </recommendedName>
</protein>
<keyword evidence="1" id="KW-0678">Repressor</keyword>
<comment type="similarity">
    <text evidence="6">Belongs to the TacA antitoxin family.</text>
</comment>
<dbReference type="RefSeq" id="WP_213043407.1">
    <property type="nucleotide sequence ID" value="NZ_CAJNBJ010000017.1"/>
</dbReference>
<evidence type="ECO:0000256" key="1">
    <source>
        <dbReference type="ARBA" id="ARBA00022491"/>
    </source>
</evidence>
<proteinExistence type="inferred from homology"/>
<evidence type="ECO:0000256" key="2">
    <source>
        <dbReference type="ARBA" id="ARBA00022649"/>
    </source>
</evidence>
<dbReference type="Gene3D" id="1.20.5.780">
    <property type="entry name" value="Single helix bin"/>
    <property type="match status" value="1"/>
</dbReference>
<dbReference type="Proteomes" id="UP000675880">
    <property type="component" value="Unassembled WGS sequence"/>
</dbReference>
<evidence type="ECO:0000256" key="4">
    <source>
        <dbReference type="ARBA" id="ARBA00023125"/>
    </source>
</evidence>
<reference evidence="7 8" key="1">
    <citation type="submission" date="2021-02" db="EMBL/GenBank/DDBJ databases">
        <authorList>
            <person name="Han P."/>
        </authorList>
    </citation>
    <scope>NUCLEOTIDE SEQUENCE [LARGE SCALE GENOMIC DNA]</scope>
    <source>
        <strain evidence="7">Candidatus Nitrospira sp. ZN2</strain>
    </source>
</reference>
<evidence type="ECO:0008006" key="9">
    <source>
        <dbReference type="Google" id="ProtNLM"/>
    </source>
</evidence>
<evidence type="ECO:0000256" key="6">
    <source>
        <dbReference type="ARBA" id="ARBA00049988"/>
    </source>
</evidence>
<evidence type="ECO:0000256" key="5">
    <source>
        <dbReference type="ARBA" id="ARBA00023163"/>
    </source>
</evidence>
<dbReference type="PANTHER" id="PTHR35401:SF1">
    <property type="entry name" value="CYTOPLASMIC PROTEIN"/>
    <property type="match status" value="1"/>
</dbReference>
<keyword evidence="4" id="KW-0238">DNA-binding</keyword>
<name>A0ABM8RY40_9BACT</name>
<evidence type="ECO:0000313" key="8">
    <source>
        <dbReference type="Proteomes" id="UP000675880"/>
    </source>
</evidence>
<evidence type="ECO:0000313" key="7">
    <source>
        <dbReference type="EMBL" id="CAE6777858.1"/>
    </source>
</evidence>
<keyword evidence="5" id="KW-0804">Transcription</keyword>
<dbReference type="InterPro" id="IPR010985">
    <property type="entry name" value="Ribbon_hlx_hlx"/>
</dbReference>
<dbReference type="Pfam" id="PF08681">
    <property type="entry name" value="TacA1"/>
    <property type="match status" value="1"/>
</dbReference>
<keyword evidence="3" id="KW-0805">Transcription regulation</keyword>